<dbReference type="GO" id="GO:0051539">
    <property type="term" value="F:4 iron, 4 sulfur cluster binding"/>
    <property type="evidence" value="ECO:0007669"/>
    <property type="project" value="UniProtKB-KW"/>
</dbReference>
<organism evidence="6 7">
    <name type="scientific">Candidatus Avimonoglobus intestinipullorum</name>
    <dbReference type="NCBI Taxonomy" id="2840699"/>
    <lineage>
        <taxon>Bacteria</taxon>
        <taxon>Bacillati</taxon>
        <taxon>Bacillota</taxon>
        <taxon>Clostridia</taxon>
        <taxon>Eubacteriales</taxon>
        <taxon>Candidatus Avimonoglobus</taxon>
    </lineage>
</organism>
<dbReference type="PANTHER" id="PTHR43498:SF1">
    <property type="entry name" value="COB--COM HETERODISULFIDE REDUCTASE IRON-SULFUR SUBUNIT A"/>
    <property type="match status" value="1"/>
</dbReference>
<evidence type="ECO:0000256" key="3">
    <source>
        <dbReference type="ARBA" id="ARBA00023002"/>
    </source>
</evidence>
<sequence length="425" mass="46204">MQYYVEPERQIPIRKTTEVLIVGSGPSGIGAALAAARGGARTMLIEQGGTVGGISTAGLMSHWTGTADSRLYREILMRSAALNEGAIHNKPVIQIDPEKLKMLYLEMLLEAGVEVQLYTFACSAVMEQNRICGVITESKSGREMIGADIVIDASGDGDIAAKAGVPYTLGRASDGGMQPATIMFKVAGVDETRAVFLGSFESTYQTGRGELQALAKQHLPHPAGHVLLYKSTLPGVVTCNMTNCTDIDGTKTEDLTRAEVTCRRQIDAIIRFLREFVPGYENCFLISSASLMGIRETRHFHGRYTLTEQDILEARVFPDWVVKGAHFNFDVHNIAGAGLDETGVQERFPQDKGYTIPYRCFLPEQIDGLLFTGRTMSGTHMAHSNFRAMPICLAMGEGCGTAAAISIQSRCALCDVPVEEVQKRL</sequence>
<evidence type="ECO:0000256" key="1">
    <source>
        <dbReference type="ARBA" id="ARBA00022485"/>
    </source>
</evidence>
<evidence type="ECO:0000313" key="6">
    <source>
        <dbReference type="EMBL" id="HIU49274.1"/>
    </source>
</evidence>
<keyword evidence="3" id="KW-0560">Oxidoreductase</keyword>
<gene>
    <name evidence="6" type="ORF">IAB04_07890</name>
</gene>
<accession>A0A9D1LWD0</accession>
<dbReference type="Proteomes" id="UP000824111">
    <property type="component" value="Unassembled WGS sequence"/>
</dbReference>
<keyword evidence="2" id="KW-0479">Metal-binding</keyword>
<evidence type="ECO:0000313" key="7">
    <source>
        <dbReference type="Proteomes" id="UP000824111"/>
    </source>
</evidence>
<name>A0A9D1LWD0_9FIRM</name>
<comment type="caution">
    <text evidence="6">The sequence shown here is derived from an EMBL/GenBank/DDBJ whole genome shotgun (WGS) entry which is preliminary data.</text>
</comment>
<dbReference type="Pfam" id="PF12831">
    <property type="entry name" value="FAD_oxidored"/>
    <property type="match status" value="1"/>
</dbReference>
<reference evidence="6" key="1">
    <citation type="submission" date="2020-10" db="EMBL/GenBank/DDBJ databases">
        <authorList>
            <person name="Gilroy R."/>
        </authorList>
    </citation>
    <scope>NUCLEOTIDE SEQUENCE</scope>
    <source>
        <strain evidence="6">ChiSjej4B22-9803</strain>
    </source>
</reference>
<dbReference type="AlphaFoldDB" id="A0A9D1LWD0"/>
<evidence type="ECO:0000256" key="2">
    <source>
        <dbReference type="ARBA" id="ARBA00022723"/>
    </source>
</evidence>
<keyword evidence="4" id="KW-0408">Iron</keyword>
<dbReference type="InterPro" id="IPR039650">
    <property type="entry name" value="HdrA-like"/>
</dbReference>
<dbReference type="GO" id="GO:0016491">
    <property type="term" value="F:oxidoreductase activity"/>
    <property type="evidence" value="ECO:0007669"/>
    <property type="project" value="UniProtKB-KW"/>
</dbReference>
<dbReference type="SUPFAM" id="SSF51905">
    <property type="entry name" value="FAD/NAD(P)-binding domain"/>
    <property type="match status" value="1"/>
</dbReference>
<evidence type="ECO:0000256" key="4">
    <source>
        <dbReference type="ARBA" id="ARBA00023004"/>
    </source>
</evidence>
<protein>
    <submittedName>
        <fullName evidence="6">FAD-dependent oxidoreductase</fullName>
    </submittedName>
</protein>
<dbReference type="GO" id="GO:0046872">
    <property type="term" value="F:metal ion binding"/>
    <property type="evidence" value="ECO:0007669"/>
    <property type="project" value="UniProtKB-KW"/>
</dbReference>
<reference evidence="6" key="2">
    <citation type="journal article" date="2021" name="PeerJ">
        <title>Extensive microbial diversity within the chicken gut microbiome revealed by metagenomics and culture.</title>
        <authorList>
            <person name="Gilroy R."/>
            <person name="Ravi A."/>
            <person name="Getino M."/>
            <person name="Pursley I."/>
            <person name="Horton D.L."/>
            <person name="Alikhan N.F."/>
            <person name="Baker D."/>
            <person name="Gharbi K."/>
            <person name="Hall N."/>
            <person name="Watson M."/>
            <person name="Adriaenssens E.M."/>
            <person name="Foster-Nyarko E."/>
            <person name="Jarju S."/>
            <person name="Secka A."/>
            <person name="Antonio M."/>
            <person name="Oren A."/>
            <person name="Chaudhuri R.R."/>
            <person name="La Ragione R."/>
            <person name="Hildebrand F."/>
            <person name="Pallen M.J."/>
        </authorList>
    </citation>
    <scope>NUCLEOTIDE SEQUENCE</scope>
    <source>
        <strain evidence="6">ChiSjej4B22-9803</strain>
    </source>
</reference>
<dbReference type="Gene3D" id="3.50.50.60">
    <property type="entry name" value="FAD/NAD(P)-binding domain"/>
    <property type="match status" value="1"/>
</dbReference>
<proteinExistence type="predicted"/>
<dbReference type="EMBL" id="DVND01000197">
    <property type="protein sequence ID" value="HIU49274.1"/>
    <property type="molecule type" value="Genomic_DNA"/>
</dbReference>
<dbReference type="PANTHER" id="PTHR43498">
    <property type="entry name" value="FERREDOXIN:COB-COM HETERODISULFIDE REDUCTASE SUBUNIT A"/>
    <property type="match status" value="1"/>
</dbReference>
<evidence type="ECO:0000256" key="5">
    <source>
        <dbReference type="ARBA" id="ARBA00023014"/>
    </source>
</evidence>
<dbReference type="InterPro" id="IPR036188">
    <property type="entry name" value="FAD/NAD-bd_sf"/>
</dbReference>
<keyword evidence="1" id="KW-0004">4Fe-4S</keyword>
<keyword evidence="5" id="KW-0411">Iron-sulfur</keyword>